<dbReference type="Pfam" id="PF13412">
    <property type="entry name" value="HTH_24"/>
    <property type="match status" value="1"/>
</dbReference>
<comment type="caution">
    <text evidence="3">The sequence shown here is derived from an EMBL/GenBank/DDBJ whole genome shotgun (WGS) entry which is preliminary data.</text>
</comment>
<keyword evidence="4" id="KW-1185">Reference proteome</keyword>
<proteinExistence type="inferred from homology"/>
<dbReference type="Gene3D" id="3.30.420.40">
    <property type="match status" value="2"/>
</dbReference>
<feature type="region of interest" description="Disordered" evidence="2">
    <location>
        <begin position="1"/>
        <end position="33"/>
    </location>
</feature>
<sequence>MPQVTTAMDRQSPEAPGGAIMGTAGARGSNQSGMRAHNERLVLSLLRQHGALAKTDIARITGLSAQTVSVIMRALEQDGLLARGEPVRGKIGQPSVPMSLAADGAFFLGLKLGRRSADLSLVDFTGKVRATRRRVYRYPTPDQVLAFAAEAVPALCATLPETLRDRVAGMGVAMPFQLWSWVQFIGAPQAAMDAWRSTDIAAELAAVTGLSVTVQNDATAACGAELVFGTGEKPNDFLYFYFGYFIGGGLVINGQLFTGRSGNAAGVGPMLVPGRDGRMRRLLTIASLSSLAAAMDAAGEDSSHLWENPAPWHVSPTILDDWMTEAAEGLAAAIISASALLELGAVLIDGWMPAEIRAEITRRTHASLHRMDLQGIDPPQIREGTIGPEARALGAAAIPLAQRYLLEQGAVLTEG</sequence>
<dbReference type="InterPro" id="IPR000600">
    <property type="entry name" value="ROK"/>
</dbReference>
<evidence type="ECO:0000313" key="4">
    <source>
        <dbReference type="Proteomes" id="UP000244224"/>
    </source>
</evidence>
<dbReference type="AlphaFoldDB" id="A0A2T6ASQ9"/>
<protein>
    <submittedName>
        <fullName evidence="3">Putative NBD/HSP70 family sugar kinase</fullName>
    </submittedName>
</protein>
<dbReference type="InterPro" id="IPR036388">
    <property type="entry name" value="WH-like_DNA-bd_sf"/>
</dbReference>
<gene>
    <name evidence="3" type="ORF">C8N34_11541</name>
</gene>
<keyword evidence="3" id="KW-0418">Kinase</keyword>
<dbReference type="InterPro" id="IPR036390">
    <property type="entry name" value="WH_DNA-bd_sf"/>
</dbReference>
<reference evidence="3 4" key="1">
    <citation type="submission" date="2018-04" db="EMBL/GenBank/DDBJ databases">
        <title>Genomic Encyclopedia of Archaeal and Bacterial Type Strains, Phase II (KMG-II): from individual species to whole genera.</title>
        <authorList>
            <person name="Goeker M."/>
        </authorList>
    </citation>
    <scope>NUCLEOTIDE SEQUENCE [LARGE SCALE GENOMIC DNA]</scope>
    <source>
        <strain evidence="3 4">DSM 21823</strain>
    </source>
</reference>
<dbReference type="SUPFAM" id="SSF53067">
    <property type="entry name" value="Actin-like ATPase domain"/>
    <property type="match status" value="1"/>
</dbReference>
<dbReference type="PANTHER" id="PTHR18964:SF149">
    <property type="entry name" value="BIFUNCTIONAL UDP-N-ACETYLGLUCOSAMINE 2-EPIMERASE_N-ACETYLMANNOSAMINE KINASE"/>
    <property type="match status" value="1"/>
</dbReference>
<organism evidence="3 4">
    <name type="scientific">Gemmobacter caeni</name>
    <dbReference type="NCBI Taxonomy" id="589035"/>
    <lineage>
        <taxon>Bacteria</taxon>
        <taxon>Pseudomonadati</taxon>
        <taxon>Pseudomonadota</taxon>
        <taxon>Alphaproteobacteria</taxon>
        <taxon>Rhodobacterales</taxon>
        <taxon>Paracoccaceae</taxon>
        <taxon>Gemmobacter</taxon>
    </lineage>
</organism>
<dbReference type="InterPro" id="IPR043129">
    <property type="entry name" value="ATPase_NBD"/>
</dbReference>
<evidence type="ECO:0000313" key="3">
    <source>
        <dbReference type="EMBL" id="PTX46786.1"/>
    </source>
</evidence>
<evidence type="ECO:0000256" key="2">
    <source>
        <dbReference type="SAM" id="MobiDB-lite"/>
    </source>
</evidence>
<dbReference type="Proteomes" id="UP000244224">
    <property type="component" value="Unassembled WGS sequence"/>
</dbReference>
<dbReference type="PANTHER" id="PTHR18964">
    <property type="entry name" value="ROK (REPRESSOR, ORF, KINASE) FAMILY"/>
    <property type="match status" value="1"/>
</dbReference>
<accession>A0A2T6ASQ9</accession>
<comment type="similarity">
    <text evidence="1">Belongs to the ROK (NagC/XylR) family.</text>
</comment>
<dbReference type="Gene3D" id="1.10.10.10">
    <property type="entry name" value="Winged helix-like DNA-binding domain superfamily/Winged helix DNA-binding domain"/>
    <property type="match status" value="1"/>
</dbReference>
<dbReference type="Pfam" id="PF00480">
    <property type="entry name" value="ROK"/>
    <property type="match status" value="1"/>
</dbReference>
<evidence type="ECO:0000256" key="1">
    <source>
        <dbReference type="ARBA" id="ARBA00006479"/>
    </source>
</evidence>
<keyword evidence="3" id="KW-0808">Transferase</keyword>
<dbReference type="GO" id="GO:0016301">
    <property type="term" value="F:kinase activity"/>
    <property type="evidence" value="ECO:0007669"/>
    <property type="project" value="UniProtKB-KW"/>
</dbReference>
<dbReference type="SUPFAM" id="SSF46785">
    <property type="entry name" value="Winged helix' DNA-binding domain"/>
    <property type="match status" value="1"/>
</dbReference>
<name>A0A2T6ASQ9_9RHOB</name>
<dbReference type="EMBL" id="QBKP01000015">
    <property type="protein sequence ID" value="PTX46786.1"/>
    <property type="molecule type" value="Genomic_DNA"/>
</dbReference>